<dbReference type="EMBL" id="AP035785">
    <property type="protein sequence ID" value="BFO71246.1"/>
    <property type="molecule type" value="Genomic_DNA"/>
</dbReference>
<accession>A0AB33IUH3</accession>
<dbReference type="AlphaFoldDB" id="A0AB33IUH3"/>
<feature type="signal peptide" evidence="2">
    <location>
        <begin position="1"/>
        <end position="21"/>
    </location>
</feature>
<organism evidence="3">
    <name type="scientific">Prevotella sp. GTC17253</name>
    <dbReference type="NCBI Taxonomy" id="3236793"/>
    <lineage>
        <taxon>Bacteria</taxon>
        <taxon>Pseudomonadati</taxon>
        <taxon>Bacteroidota</taxon>
        <taxon>Bacteroidia</taxon>
        <taxon>Bacteroidales</taxon>
        <taxon>Prevotellaceae</taxon>
        <taxon>Prevotella</taxon>
    </lineage>
</organism>
<evidence type="ECO:0008006" key="4">
    <source>
        <dbReference type="Google" id="ProtNLM"/>
    </source>
</evidence>
<evidence type="ECO:0000313" key="3">
    <source>
        <dbReference type="EMBL" id="BFO71246.1"/>
    </source>
</evidence>
<sequence>MKNFKMLVAALLLSVSATAMAADKSEMDRPSQKQRIGLKWKQVAARLMLSDEQTEKLASTYADFCKEMRALSPQRMGENGGKKESLNGRKVLGKRAMKRGFQAKGRLTDTQIAKLTKQRLENQRRRIDIQEKYFDKFSKVLTARQAAYLINHAGRPHGMRRAEVMRRRPMRTDSMGHRQMFSRQNDKQG</sequence>
<reference evidence="3" key="1">
    <citation type="submission" date="2024-07" db="EMBL/GenBank/DDBJ databases">
        <title>Complete genome sequence of Prevotella sp. YM-2024 GTC17253.</title>
        <authorList>
            <person name="Hayashi M."/>
            <person name="Muto Y."/>
            <person name="Tanaka K."/>
            <person name="Niwa H."/>
        </authorList>
    </citation>
    <scope>NUCLEOTIDE SEQUENCE</scope>
    <source>
        <strain evidence="3">GTC17253</strain>
    </source>
</reference>
<feature type="region of interest" description="Disordered" evidence="1">
    <location>
        <begin position="170"/>
        <end position="189"/>
    </location>
</feature>
<gene>
    <name evidence="3" type="ORF">GTC17253_12120</name>
</gene>
<name>A0AB33IUH3_9BACT</name>
<keyword evidence="2" id="KW-0732">Signal</keyword>
<evidence type="ECO:0000256" key="1">
    <source>
        <dbReference type="SAM" id="MobiDB-lite"/>
    </source>
</evidence>
<evidence type="ECO:0000256" key="2">
    <source>
        <dbReference type="SAM" id="SignalP"/>
    </source>
</evidence>
<feature type="chain" id="PRO_5044284082" description="DUF4890 domain-containing protein" evidence="2">
    <location>
        <begin position="22"/>
        <end position="189"/>
    </location>
</feature>
<protein>
    <recommendedName>
        <fullName evidence="4">DUF4890 domain-containing protein</fullName>
    </recommendedName>
</protein>
<proteinExistence type="predicted"/>